<evidence type="ECO:0000313" key="1">
    <source>
        <dbReference type="EMBL" id="OUN99800.1"/>
    </source>
</evidence>
<protein>
    <submittedName>
        <fullName evidence="1">Uncharacterized protein</fullName>
    </submittedName>
</protein>
<dbReference type="Proteomes" id="UP000195386">
    <property type="component" value="Unassembled WGS sequence"/>
</dbReference>
<dbReference type="AlphaFoldDB" id="A0A1Y3YZS0"/>
<dbReference type="RefSeq" id="WP_087426759.1">
    <property type="nucleotide sequence ID" value="NZ_CAMMFP010000018.1"/>
</dbReference>
<reference evidence="2" key="1">
    <citation type="submission" date="2017-04" db="EMBL/GenBank/DDBJ databases">
        <title>Function of individual gut microbiota members based on whole genome sequencing of pure cultures obtained from chicken caecum.</title>
        <authorList>
            <person name="Medvecky M."/>
            <person name="Cejkova D."/>
            <person name="Polansky O."/>
            <person name="Karasova D."/>
            <person name="Kubasova T."/>
            <person name="Cizek A."/>
            <person name="Rychlik I."/>
        </authorList>
    </citation>
    <scope>NUCLEOTIDE SEQUENCE [LARGE SCALE GENOMIC DNA]</scope>
    <source>
        <strain evidence="2">An43</strain>
    </source>
</reference>
<sequence length="138" mass="15402">MKRIIHTFVIAFQFIILSAILTACKEDDGNISSPQEVTPSFFWEGSSFQLEADNGWGITRFANRVALSNFHQKCQYHLSWDGGSGAGEKTNGILKIAEAGKKLQTIRLDALLIEDINGMYYNIHFQKGEATGILLFSK</sequence>
<gene>
    <name evidence="1" type="ORF">B5F97_15125</name>
</gene>
<dbReference type="PROSITE" id="PS51257">
    <property type="entry name" value="PROKAR_LIPOPROTEIN"/>
    <property type="match status" value="1"/>
</dbReference>
<evidence type="ECO:0000313" key="2">
    <source>
        <dbReference type="Proteomes" id="UP000195386"/>
    </source>
</evidence>
<organism evidence="1 2">
    <name type="scientific">Bacteroides clarus</name>
    <dbReference type="NCBI Taxonomy" id="626929"/>
    <lineage>
        <taxon>Bacteria</taxon>
        <taxon>Pseudomonadati</taxon>
        <taxon>Bacteroidota</taxon>
        <taxon>Bacteroidia</taxon>
        <taxon>Bacteroidales</taxon>
        <taxon>Bacteroidaceae</taxon>
        <taxon>Bacteroides</taxon>
    </lineage>
</organism>
<dbReference type="EMBL" id="NFII01000018">
    <property type="protein sequence ID" value="OUN99800.1"/>
    <property type="molecule type" value="Genomic_DNA"/>
</dbReference>
<proteinExistence type="predicted"/>
<name>A0A1Y3YZS0_9BACE</name>
<comment type="caution">
    <text evidence="1">The sequence shown here is derived from an EMBL/GenBank/DDBJ whole genome shotgun (WGS) entry which is preliminary data.</text>
</comment>
<accession>A0A1Y3YZS0</accession>